<feature type="transmembrane region" description="Helical" evidence="1">
    <location>
        <begin position="83"/>
        <end position="109"/>
    </location>
</feature>
<dbReference type="PANTHER" id="PTHR33048:SF47">
    <property type="entry name" value="INTEGRAL MEMBRANE PROTEIN-RELATED"/>
    <property type="match status" value="1"/>
</dbReference>
<feature type="transmembrane region" description="Helical" evidence="1">
    <location>
        <begin position="205"/>
        <end position="228"/>
    </location>
</feature>
<organism evidence="2 3">
    <name type="scientific">Collybiopsis luxurians FD-317 M1</name>
    <dbReference type="NCBI Taxonomy" id="944289"/>
    <lineage>
        <taxon>Eukaryota</taxon>
        <taxon>Fungi</taxon>
        <taxon>Dikarya</taxon>
        <taxon>Basidiomycota</taxon>
        <taxon>Agaricomycotina</taxon>
        <taxon>Agaricomycetes</taxon>
        <taxon>Agaricomycetidae</taxon>
        <taxon>Agaricales</taxon>
        <taxon>Marasmiineae</taxon>
        <taxon>Omphalotaceae</taxon>
        <taxon>Collybiopsis</taxon>
        <taxon>Collybiopsis luxurians</taxon>
    </lineage>
</organism>
<dbReference type="Proteomes" id="UP000053593">
    <property type="component" value="Unassembled WGS sequence"/>
</dbReference>
<feature type="transmembrane region" description="Helical" evidence="1">
    <location>
        <begin position="178"/>
        <end position="199"/>
    </location>
</feature>
<sequence length="324" mass="36311">MLSDLQVSVTTNRVLIVIVLVMALGTTTARICIRCRNRRLWWDDGCVSLATPIIITMAVAYFLADLQRPPTTPHAHRLKLIQIWILIPTYTCAVWSARLSLMLSIVRLIPTFMKLRRISEWATISFLLMCISALIAKIYTCGSDLSWYLAPNPVYLILIVIPLRLLSHITLDRNKRRMVILMFSANLITSMITIIRGGLVIADAWGLVSIAVEAEVGIGIIAANLAVLTPYIYRLVKRAGDFDSKPYTYYRSVQPDGGIRLRRVADIAPNMPVDPTLQLVNPEHAVNIPRTSTKSEDDGYALHLDRQSRFLSPKASLDGTPEDE</sequence>
<keyword evidence="1" id="KW-0812">Transmembrane</keyword>
<dbReference type="InterPro" id="IPR052337">
    <property type="entry name" value="SAT4-like"/>
</dbReference>
<dbReference type="PANTHER" id="PTHR33048">
    <property type="entry name" value="PTH11-LIKE INTEGRAL MEMBRANE PROTEIN (AFU_ORTHOLOGUE AFUA_5G11245)"/>
    <property type="match status" value="1"/>
</dbReference>
<keyword evidence="1" id="KW-1133">Transmembrane helix</keyword>
<proteinExistence type="predicted"/>
<dbReference type="HOGENOM" id="CLU_052841_1_1_1"/>
<evidence type="ECO:0000313" key="2">
    <source>
        <dbReference type="EMBL" id="KIK61413.1"/>
    </source>
</evidence>
<feature type="transmembrane region" description="Helical" evidence="1">
    <location>
        <begin position="45"/>
        <end position="63"/>
    </location>
</feature>
<feature type="transmembrane region" description="Helical" evidence="1">
    <location>
        <begin position="12"/>
        <end position="33"/>
    </location>
</feature>
<feature type="transmembrane region" description="Helical" evidence="1">
    <location>
        <begin position="145"/>
        <end position="166"/>
    </location>
</feature>
<name>A0A0D0CYH0_9AGAR</name>
<gene>
    <name evidence="2" type="ORF">GYMLUDRAFT_582473</name>
</gene>
<feature type="transmembrane region" description="Helical" evidence="1">
    <location>
        <begin position="121"/>
        <end position="139"/>
    </location>
</feature>
<keyword evidence="1" id="KW-0472">Membrane</keyword>
<protein>
    <recommendedName>
        <fullName evidence="4">Integral membrane protein</fullName>
    </recommendedName>
</protein>
<evidence type="ECO:0000256" key="1">
    <source>
        <dbReference type="SAM" id="Phobius"/>
    </source>
</evidence>
<dbReference type="AlphaFoldDB" id="A0A0D0CYH0"/>
<dbReference type="OrthoDB" id="3229610at2759"/>
<keyword evidence="3" id="KW-1185">Reference proteome</keyword>
<dbReference type="EMBL" id="KN834771">
    <property type="protein sequence ID" value="KIK61413.1"/>
    <property type="molecule type" value="Genomic_DNA"/>
</dbReference>
<evidence type="ECO:0008006" key="4">
    <source>
        <dbReference type="Google" id="ProtNLM"/>
    </source>
</evidence>
<reference evidence="2 3" key="1">
    <citation type="submission" date="2014-04" db="EMBL/GenBank/DDBJ databases">
        <title>Evolutionary Origins and Diversification of the Mycorrhizal Mutualists.</title>
        <authorList>
            <consortium name="DOE Joint Genome Institute"/>
            <consortium name="Mycorrhizal Genomics Consortium"/>
            <person name="Kohler A."/>
            <person name="Kuo A."/>
            <person name="Nagy L.G."/>
            <person name="Floudas D."/>
            <person name="Copeland A."/>
            <person name="Barry K.W."/>
            <person name="Cichocki N."/>
            <person name="Veneault-Fourrey C."/>
            <person name="LaButti K."/>
            <person name="Lindquist E.A."/>
            <person name="Lipzen A."/>
            <person name="Lundell T."/>
            <person name="Morin E."/>
            <person name="Murat C."/>
            <person name="Riley R."/>
            <person name="Ohm R."/>
            <person name="Sun H."/>
            <person name="Tunlid A."/>
            <person name="Henrissat B."/>
            <person name="Grigoriev I.V."/>
            <person name="Hibbett D.S."/>
            <person name="Martin F."/>
        </authorList>
    </citation>
    <scope>NUCLEOTIDE SEQUENCE [LARGE SCALE GENOMIC DNA]</scope>
    <source>
        <strain evidence="2 3">FD-317 M1</strain>
    </source>
</reference>
<evidence type="ECO:0000313" key="3">
    <source>
        <dbReference type="Proteomes" id="UP000053593"/>
    </source>
</evidence>
<accession>A0A0D0CYH0</accession>